<name>A0A3Q9BR78_9BURK</name>
<dbReference type="AlphaFoldDB" id="A0A3Q9BR78"/>
<dbReference type="RefSeq" id="WP_126127988.1">
    <property type="nucleotide sequence ID" value="NZ_CP034464.1"/>
</dbReference>
<evidence type="ECO:0000313" key="1">
    <source>
        <dbReference type="EMBL" id="AZP12609.1"/>
    </source>
</evidence>
<accession>A0A3Q9BR78</accession>
<sequence length="88" mass="10066">MPITAVRIALTGFTSCLASIQNKNSIPNIQAGFRPKWWISLRLQLLSRSVYGEDRRYRYRALYSGATLLVEINFNKGGKLDYLEITPE</sequence>
<dbReference type="Proteomes" id="UP000275663">
    <property type="component" value="Chromosome"/>
</dbReference>
<evidence type="ECO:0000313" key="2">
    <source>
        <dbReference type="Proteomes" id="UP000275663"/>
    </source>
</evidence>
<dbReference type="EMBL" id="CP034464">
    <property type="protein sequence ID" value="AZP12609.1"/>
    <property type="molecule type" value="Genomic_DNA"/>
</dbReference>
<dbReference type="OrthoDB" id="8776296at2"/>
<keyword evidence="2" id="KW-1185">Reference proteome</keyword>
<gene>
    <name evidence="1" type="ORF">EJN92_11715</name>
</gene>
<proteinExistence type="predicted"/>
<organism evidence="1 2">
    <name type="scientific">Undibacterium parvum</name>
    <dbReference type="NCBI Taxonomy" id="401471"/>
    <lineage>
        <taxon>Bacteria</taxon>
        <taxon>Pseudomonadati</taxon>
        <taxon>Pseudomonadota</taxon>
        <taxon>Betaproteobacteria</taxon>
        <taxon>Burkholderiales</taxon>
        <taxon>Oxalobacteraceae</taxon>
        <taxon>Undibacterium</taxon>
    </lineage>
</organism>
<protein>
    <submittedName>
        <fullName evidence="1">Uncharacterized protein</fullName>
    </submittedName>
</protein>
<dbReference type="KEGG" id="upv:EJN92_11715"/>
<reference evidence="1 2" key="1">
    <citation type="journal article" date="2011" name="Int. J. Syst. Evol. Microbiol.">
        <title>Description of Undibacterium oligocarboniphilum sp. nov., isolated from purified water, and Undibacterium pigrum strain CCUG 49012 as the type strain of Undibacterium parvum sp. nov., and emended descriptions of the genus Undibacterium and the species Undibacterium pigrum.</title>
        <authorList>
            <person name="Eder W."/>
            <person name="Wanner G."/>
            <person name="Ludwig W."/>
            <person name="Busse H.J."/>
            <person name="Ziemke-Kageler F."/>
            <person name="Lang E."/>
        </authorList>
    </citation>
    <scope>NUCLEOTIDE SEQUENCE [LARGE SCALE GENOMIC DNA]</scope>
    <source>
        <strain evidence="1 2">DSM 23061</strain>
    </source>
</reference>